<name>A0ABP8JZM6_9ACTN</name>
<dbReference type="SUPFAM" id="SSF48576">
    <property type="entry name" value="Terpenoid synthases"/>
    <property type="match status" value="1"/>
</dbReference>
<dbReference type="EMBL" id="BAABFR010000061">
    <property type="protein sequence ID" value="GAA4398379.1"/>
    <property type="molecule type" value="Genomic_DNA"/>
</dbReference>
<dbReference type="InterPro" id="IPR002060">
    <property type="entry name" value="Squ/phyt_synthse"/>
</dbReference>
<dbReference type="InterPro" id="IPR033904">
    <property type="entry name" value="Trans_IPPS_HH"/>
</dbReference>
<organism evidence="3 4">
    <name type="scientific">Tsukamurella soli</name>
    <dbReference type="NCBI Taxonomy" id="644556"/>
    <lineage>
        <taxon>Bacteria</taxon>
        <taxon>Bacillati</taxon>
        <taxon>Actinomycetota</taxon>
        <taxon>Actinomycetes</taxon>
        <taxon>Mycobacteriales</taxon>
        <taxon>Tsukamurellaceae</taxon>
        <taxon>Tsukamurella</taxon>
    </lineage>
</organism>
<accession>A0ABP8JZM6</accession>
<sequence length="278" mass="29578">MDEAARDRYTAAAHASSAVVIGRYSSSFSLAARLLPRRVRRDVTSIYGLVRVADEVVDGAGSSPRAQLDALEREVEAALASGFSTNLVVHAFVDTARRTGFGAELTRPFFAAMRSDLLPAQHTVETLARYIHGSAEVVGLMCLRVYLHGVAPGDYAALEPGARALGSAFQKINFLRDLADDGHRLGRSYLPGAGTRSLTPLEFAGYVDDAASDLAMGTASILGLPRDVRRGVYAAADVYAELLGRIAAGGLDAVRSARIRVPAARKLAVIARRVRTAP</sequence>
<dbReference type="PROSITE" id="PS01045">
    <property type="entry name" value="SQUALEN_PHYTOEN_SYN_2"/>
    <property type="match status" value="1"/>
</dbReference>
<evidence type="ECO:0000256" key="2">
    <source>
        <dbReference type="ARBA" id="ARBA00022679"/>
    </source>
</evidence>
<protein>
    <submittedName>
        <fullName evidence="3">Squalene/phytoene synthase family protein</fullName>
    </submittedName>
</protein>
<dbReference type="SFLD" id="SFLDG01212">
    <property type="entry name" value="Phytoene_synthase_like"/>
    <property type="match status" value="1"/>
</dbReference>
<reference evidence="4" key="1">
    <citation type="journal article" date="2019" name="Int. J. Syst. Evol. Microbiol.">
        <title>The Global Catalogue of Microorganisms (GCM) 10K type strain sequencing project: providing services to taxonomists for standard genome sequencing and annotation.</title>
        <authorList>
            <consortium name="The Broad Institute Genomics Platform"/>
            <consortium name="The Broad Institute Genome Sequencing Center for Infectious Disease"/>
            <person name="Wu L."/>
            <person name="Ma J."/>
        </authorList>
    </citation>
    <scope>NUCLEOTIDE SEQUENCE [LARGE SCALE GENOMIC DNA]</scope>
    <source>
        <strain evidence="4">JCM 17688</strain>
    </source>
</reference>
<dbReference type="RefSeq" id="WP_344998252.1">
    <property type="nucleotide sequence ID" value="NZ_BAABFR010000061.1"/>
</dbReference>
<dbReference type="Gene3D" id="1.10.600.10">
    <property type="entry name" value="Farnesyl Diphosphate Synthase"/>
    <property type="match status" value="1"/>
</dbReference>
<dbReference type="CDD" id="cd00683">
    <property type="entry name" value="Trans_IPPS_HH"/>
    <property type="match status" value="1"/>
</dbReference>
<evidence type="ECO:0000313" key="3">
    <source>
        <dbReference type="EMBL" id="GAA4398379.1"/>
    </source>
</evidence>
<dbReference type="PANTHER" id="PTHR31480">
    <property type="entry name" value="BIFUNCTIONAL LYCOPENE CYCLASE/PHYTOENE SYNTHASE"/>
    <property type="match status" value="1"/>
</dbReference>
<dbReference type="SFLD" id="SFLDG01018">
    <property type="entry name" value="Squalene/Phytoene_Synthase_Lik"/>
    <property type="match status" value="1"/>
</dbReference>
<dbReference type="Pfam" id="PF00494">
    <property type="entry name" value="SQS_PSY"/>
    <property type="match status" value="1"/>
</dbReference>
<evidence type="ECO:0000256" key="1">
    <source>
        <dbReference type="ARBA" id="ARBA00004684"/>
    </source>
</evidence>
<comment type="caution">
    <text evidence="3">The sequence shown here is derived from an EMBL/GenBank/DDBJ whole genome shotgun (WGS) entry which is preliminary data.</text>
</comment>
<keyword evidence="4" id="KW-1185">Reference proteome</keyword>
<comment type="pathway">
    <text evidence="1">Carotenoid biosynthesis; phytoene biosynthesis.</text>
</comment>
<keyword evidence="2" id="KW-0808">Transferase</keyword>
<dbReference type="InterPro" id="IPR044843">
    <property type="entry name" value="Trans_IPPS_bact-type"/>
</dbReference>
<dbReference type="InterPro" id="IPR019845">
    <property type="entry name" value="Squalene/phytoene_synthase_CS"/>
</dbReference>
<evidence type="ECO:0000313" key="4">
    <source>
        <dbReference type="Proteomes" id="UP001500635"/>
    </source>
</evidence>
<dbReference type="SFLD" id="SFLDS00005">
    <property type="entry name" value="Isoprenoid_Synthase_Type_I"/>
    <property type="match status" value="1"/>
</dbReference>
<dbReference type="Proteomes" id="UP001500635">
    <property type="component" value="Unassembled WGS sequence"/>
</dbReference>
<proteinExistence type="predicted"/>
<gene>
    <name evidence="3" type="ORF">GCM10023147_34550</name>
</gene>
<dbReference type="InterPro" id="IPR008949">
    <property type="entry name" value="Isoprenoid_synthase_dom_sf"/>
</dbReference>